<reference evidence="5 6" key="1">
    <citation type="journal article" date="2015" name="Genome Biol. Evol.">
        <title>Comparative Genomics of a Bacterivorous Green Alga Reveals Evolutionary Causalities and Consequences of Phago-Mixotrophic Mode of Nutrition.</title>
        <authorList>
            <person name="Burns J.A."/>
            <person name="Paasch A."/>
            <person name="Narechania A."/>
            <person name="Kim E."/>
        </authorList>
    </citation>
    <scope>NUCLEOTIDE SEQUENCE [LARGE SCALE GENOMIC DNA]</scope>
    <source>
        <strain evidence="5 6">PLY_AMNH</strain>
    </source>
</reference>
<feature type="region of interest" description="Disordered" evidence="3">
    <location>
        <begin position="1"/>
        <end position="24"/>
    </location>
</feature>
<protein>
    <recommendedName>
        <fullName evidence="4">RRM domain-containing protein</fullName>
    </recommendedName>
</protein>
<feature type="region of interest" description="Disordered" evidence="3">
    <location>
        <begin position="616"/>
        <end position="647"/>
    </location>
</feature>
<dbReference type="GO" id="GO:0003723">
    <property type="term" value="F:RNA binding"/>
    <property type="evidence" value="ECO:0007669"/>
    <property type="project" value="UniProtKB-UniRule"/>
</dbReference>
<keyword evidence="6" id="KW-1185">Reference proteome</keyword>
<sequence length="698" mass="76521">MTKQRIKELSLPGDTHEGKMANHNIAQSLPPAEVRKQRILKKNILKGMGISRDPKDPLRRSFDTSNGCDGPQTSWYVSEAGSDDGRASTGEDANSSASMDSMFPELPSPSQASATDNRHRSHPHRAVGSTENLARHIPRGASQASSSSPALDGVARMRERGFVTNPLRAVFVKGLNNVCVDHEQRTRAELVELFSQAGDVVQVQLPSHGAYLKDFAFIHFASRNHAIKAVEMGTVQTSDGTLLTIRKMNTLAGVKRVYEDRKMTADEEQAGRTEVLHATDTHKSLQEHSVQQHDRACSSRSNPALPDAGQEEGARSAAAEEGSGWQTTSFEGKDAVGKPSHSQVSAVDLGKAPHLADRKRTARPAGPSSEGAFKSSDDRQIRNERPPRAELCLRSNPNPVTVKQASVEEHSTTARGVQVTLASLVGASAQEETSADRTLREELAALQSQIALQEAKHAQEIQRLSKELGAEQASALPRQQALKELEERLGKHITLGRHKDRELEELRDALQRLEAERPTGSELEEEMLALTLAREEEAARARRAEQCVETMRRQLDEAASQRQLDEAQRKIIEAGLLIKQKDAQLALATARMRQLENSLEKTAASCPTQQTNLQASKNGLRSGPPHLHPNRAFGTGSATGSKGSQRLHILSAPTYRNVMDEEEDSSMLPGTGDLQFIDFKSVHLHIEIDVQSQLLQRK</sequence>
<gene>
    <name evidence="5" type="ORF">CYMTET_50705</name>
</gene>
<keyword evidence="2" id="KW-0175">Coiled coil</keyword>
<accession>A0AAE0EUH5</accession>
<dbReference type="SMART" id="SM00360">
    <property type="entry name" value="RRM"/>
    <property type="match status" value="1"/>
</dbReference>
<dbReference type="SUPFAM" id="SSF54928">
    <property type="entry name" value="RNA-binding domain, RBD"/>
    <property type="match status" value="1"/>
</dbReference>
<evidence type="ECO:0000256" key="3">
    <source>
        <dbReference type="SAM" id="MobiDB-lite"/>
    </source>
</evidence>
<feature type="compositionally biased region" description="Basic and acidic residues" evidence="3">
    <location>
        <begin position="375"/>
        <end position="388"/>
    </location>
</feature>
<dbReference type="InterPro" id="IPR000504">
    <property type="entry name" value="RRM_dom"/>
</dbReference>
<dbReference type="Pfam" id="PF00076">
    <property type="entry name" value="RRM_1"/>
    <property type="match status" value="1"/>
</dbReference>
<name>A0AAE0EUH5_9CHLO</name>
<evidence type="ECO:0000256" key="2">
    <source>
        <dbReference type="SAM" id="Coils"/>
    </source>
</evidence>
<proteinExistence type="predicted"/>
<evidence type="ECO:0000313" key="6">
    <source>
        <dbReference type="Proteomes" id="UP001190700"/>
    </source>
</evidence>
<evidence type="ECO:0000256" key="1">
    <source>
        <dbReference type="PROSITE-ProRule" id="PRU00176"/>
    </source>
</evidence>
<feature type="coiled-coil region" evidence="2">
    <location>
        <begin position="541"/>
        <end position="605"/>
    </location>
</feature>
<dbReference type="CDD" id="cd00590">
    <property type="entry name" value="RRM_SF"/>
    <property type="match status" value="1"/>
</dbReference>
<evidence type="ECO:0000313" key="5">
    <source>
        <dbReference type="EMBL" id="KAK3239365.1"/>
    </source>
</evidence>
<comment type="caution">
    <text evidence="5">The sequence shown here is derived from an EMBL/GenBank/DDBJ whole genome shotgun (WGS) entry which is preliminary data.</text>
</comment>
<dbReference type="PROSITE" id="PS50102">
    <property type="entry name" value="RRM"/>
    <property type="match status" value="1"/>
</dbReference>
<keyword evidence="1" id="KW-0694">RNA-binding</keyword>
<feature type="compositionally biased region" description="Basic and acidic residues" evidence="3">
    <location>
        <begin position="52"/>
        <end position="62"/>
    </location>
</feature>
<dbReference type="EMBL" id="LGRX02033940">
    <property type="protein sequence ID" value="KAK3239365.1"/>
    <property type="molecule type" value="Genomic_DNA"/>
</dbReference>
<feature type="compositionally biased region" description="Basic and acidic residues" evidence="3">
    <location>
        <begin position="281"/>
        <end position="297"/>
    </location>
</feature>
<organism evidence="5 6">
    <name type="scientific">Cymbomonas tetramitiformis</name>
    <dbReference type="NCBI Taxonomy" id="36881"/>
    <lineage>
        <taxon>Eukaryota</taxon>
        <taxon>Viridiplantae</taxon>
        <taxon>Chlorophyta</taxon>
        <taxon>Pyramimonadophyceae</taxon>
        <taxon>Pyramimonadales</taxon>
        <taxon>Pyramimonadaceae</taxon>
        <taxon>Cymbomonas</taxon>
    </lineage>
</organism>
<dbReference type="Gene3D" id="3.30.70.330">
    <property type="match status" value="1"/>
</dbReference>
<dbReference type="InterPro" id="IPR012677">
    <property type="entry name" value="Nucleotide-bd_a/b_plait_sf"/>
</dbReference>
<feature type="region of interest" description="Disordered" evidence="3">
    <location>
        <begin position="281"/>
        <end position="397"/>
    </location>
</feature>
<evidence type="ECO:0000259" key="4">
    <source>
        <dbReference type="PROSITE" id="PS50102"/>
    </source>
</evidence>
<feature type="domain" description="RRM" evidence="4">
    <location>
        <begin position="168"/>
        <end position="270"/>
    </location>
</feature>
<dbReference type="InterPro" id="IPR035979">
    <property type="entry name" value="RBD_domain_sf"/>
</dbReference>
<feature type="compositionally biased region" description="Basic and acidic residues" evidence="3">
    <location>
        <begin position="1"/>
        <end position="20"/>
    </location>
</feature>
<feature type="compositionally biased region" description="Low complexity" evidence="3">
    <location>
        <begin position="315"/>
        <end position="324"/>
    </location>
</feature>
<feature type="compositionally biased region" description="Polar residues" evidence="3">
    <location>
        <begin position="63"/>
        <end position="76"/>
    </location>
</feature>
<dbReference type="Proteomes" id="UP001190700">
    <property type="component" value="Unassembled WGS sequence"/>
</dbReference>
<feature type="region of interest" description="Disordered" evidence="3">
    <location>
        <begin position="45"/>
        <end position="152"/>
    </location>
</feature>
<dbReference type="AlphaFoldDB" id="A0AAE0EUH5"/>